<evidence type="ECO:0000256" key="1">
    <source>
        <dbReference type="ARBA" id="ARBA00009481"/>
    </source>
</evidence>
<dbReference type="EMBL" id="CP020002">
    <property type="protein sequence ID" value="AQY41846.1"/>
    <property type="molecule type" value="Genomic_DNA"/>
</dbReference>
<dbReference type="PANTHER" id="PTHR12526:SF630">
    <property type="entry name" value="GLYCOSYLTRANSFERASE"/>
    <property type="match status" value="1"/>
</dbReference>
<dbReference type="Pfam" id="PF13477">
    <property type="entry name" value="Glyco_trans_4_2"/>
    <property type="match status" value="1"/>
</dbReference>
<dbReference type="Proteomes" id="UP000191057">
    <property type="component" value="Chromosome"/>
</dbReference>
<dbReference type="Pfam" id="PF00534">
    <property type="entry name" value="Glycos_transf_1"/>
    <property type="match status" value="1"/>
</dbReference>
<dbReference type="SUPFAM" id="SSF53756">
    <property type="entry name" value="UDP-Glycosyltransferase/glycogen phosphorylase"/>
    <property type="match status" value="1"/>
</dbReference>
<dbReference type="Gene3D" id="3.40.50.2000">
    <property type="entry name" value="Glycogen Phosphorylase B"/>
    <property type="match status" value="2"/>
</dbReference>
<dbReference type="GO" id="GO:0016757">
    <property type="term" value="F:glycosyltransferase activity"/>
    <property type="evidence" value="ECO:0007669"/>
    <property type="project" value="InterPro"/>
</dbReference>
<evidence type="ECO:0000313" key="3">
    <source>
        <dbReference type="Proteomes" id="UP000191057"/>
    </source>
</evidence>
<accession>A0A9W3XLG0</accession>
<dbReference type="AlphaFoldDB" id="A0A9W3XLG0"/>
<dbReference type="CDD" id="cd03808">
    <property type="entry name" value="GT4_CapM-like"/>
    <property type="match status" value="1"/>
</dbReference>
<dbReference type="InterPro" id="IPR001296">
    <property type="entry name" value="Glyco_trans_1"/>
</dbReference>
<protein>
    <submittedName>
        <fullName evidence="2">Glycosyltransferase family 1 protein</fullName>
    </submittedName>
</protein>
<dbReference type="PANTHER" id="PTHR12526">
    <property type="entry name" value="GLYCOSYLTRANSFERASE"/>
    <property type="match status" value="1"/>
</dbReference>
<sequence length="387" mass="44171">MKILYVTTISNTVNTFLIPHIQLLVEQGHQVDMAFNIVQEVNPELIKMGCKIHNIEFQRSPLDRKNYLAYKNLKKLIKNEGYDLIHTHTPVASACVRLACKKMQGVKVIYTAHGFHFFKGAPLINWLVYYPIEKCLAKYTDILITINKEDYNRAKNSFKADRVVYIPGVGLDTQRFDTILVDKSLKRKELGLPEDAVIILSVGELNKNKNHETVIRALAKLNNPAIYYVICGRGPLEDNLRSLSKELGLENRVKLLGYRKDIIEICKAAEIFVFPSFREGLSVALMEAMACGLPVICSDIRGNRDLMENSESGQLVKPNDFEEFAKSINKVLMCNGNRIDVNNKEAIKAFDIRNIVQRMQEIYSQVQLDKKSNEILTKDKDYREGEV</sequence>
<reference evidence="2 3" key="1">
    <citation type="submission" date="2017-03" db="EMBL/GenBank/DDBJ databases">
        <title>Complete genome sequence of Bacillus thuringiensis L-7601, a novel melanin producing strain.</title>
        <authorList>
            <person name="Cai J."/>
            <person name="Cao Z."/>
            <person name="Tan T."/>
        </authorList>
    </citation>
    <scope>NUCLEOTIDE SEQUENCE [LARGE SCALE GENOMIC DNA]</scope>
    <source>
        <strain evidence="2 3">L-7601</strain>
    </source>
</reference>
<organism evidence="2 3">
    <name type="scientific">Bacillus thuringiensis</name>
    <dbReference type="NCBI Taxonomy" id="1428"/>
    <lineage>
        <taxon>Bacteria</taxon>
        <taxon>Bacillati</taxon>
        <taxon>Bacillota</taxon>
        <taxon>Bacilli</taxon>
        <taxon>Bacillales</taxon>
        <taxon>Bacillaceae</taxon>
        <taxon>Bacillus</taxon>
        <taxon>Bacillus cereus group</taxon>
    </lineage>
</organism>
<proteinExistence type="inferred from homology"/>
<dbReference type="InterPro" id="IPR028098">
    <property type="entry name" value="Glyco_trans_4-like_N"/>
</dbReference>
<evidence type="ECO:0000313" key="2">
    <source>
        <dbReference type="EMBL" id="AQY41846.1"/>
    </source>
</evidence>
<dbReference type="RefSeq" id="WP_079246200.1">
    <property type="nucleotide sequence ID" value="NZ_JAMBML010000008.1"/>
</dbReference>
<name>A0A9W3XLG0_BACTU</name>
<comment type="similarity">
    <text evidence="1">Belongs to the glycosyltransferase group 1 family. Glycosyltransferase 4 subfamily.</text>
</comment>
<gene>
    <name evidence="2" type="ORF">B4918_29570</name>
</gene>